<name>A0A081BF11_9HYPH</name>
<gene>
    <name evidence="1" type="ORF">M2A_3128</name>
</gene>
<dbReference type="InterPro" id="IPR009744">
    <property type="entry name" value="VirC1"/>
</dbReference>
<proteinExistence type="predicted"/>
<dbReference type="InterPro" id="IPR027417">
    <property type="entry name" value="P-loop_NTPase"/>
</dbReference>
<accession>A0A081BF11</accession>
<dbReference type="EMBL" id="BBIO01000023">
    <property type="protein sequence ID" value="GAK46629.1"/>
    <property type="molecule type" value="Genomic_DNA"/>
</dbReference>
<dbReference type="InterPro" id="IPR050678">
    <property type="entry name" value="DNA_Partitioning_ATPase"/>
</dbReference>
<dbReference type="RefSeq" id="WP_045449440.1">
    <property type="nucleotide sequence ID" value="NZ_BBIO01000023.1"/>
</dbReference>
<dbReference type="PIRSF" id="PIRSF009320">
    <property type="entry name" value="Nuc_binding_HP_1000"/>
    <property type="match status" value="1"/>
</dbReference>
<comment type="caution">
    <text evidence="1">The sequence shown here is derived from an EMBL/GenBank/DDBJ whole genome shotgun (WGS) entry which is preliminary data.</text>
</comment>
<dbReference type="SUPFAM" id="SSF52540">
    <property type="entry name" value="P-loop containing nucleoside triphosphate hydrolases"/>
    <property type="match status" value="1"/>
</dbReference>
<dbReference type="Proteomes" id="UP000028702">
    <property type="component" value="Unassembled WGS sequence"/>
</dbReference>
<dbReference type="CDD" id="cd02042">
    <property type="entry name" value="ParAB_family"/>
    <property type="match status" value="1"/>
</dbReference>
<evidence type="ECO:0000313" key="2">
    <source>
        <dbReference type="Proteomes" id="UP000028702"/>
    </source>
</evidence>
<keyword evidence="2" id="KW-1185">Reference proteome</keyword>
<dbReference type="eggNOG" id="COG1192">
    <property type="taxonomic scope" value="Bacteria"/>
</dbReference>
<protein>
    <submittedName>
        <fullName evidence="1">ParA protein, putative</fullName>
    </submittedName>
</protein>
<dbReference type="AlphaFoldDB" id="A0A081BF11"/>
<sequence>MAQVISAIQEKGGVGKSTLLCALAARLAKDGAKVVIVDTDPQKTCLKWAEKDKCGVDAVEQLNDELLTKTVKHLKGSYDVVMIDTAGYKSAMAVYTVMRSDIIFIPCKAAEPDAKGALRTWQHVQAISESADIYPQTYVVLSDFDKGTSISEGIRDALATQGLITLKTPLWHRTGFKEMHTHGTLPPGSATAAINEFVAELQLAGALEFYREPKKEAVNG</sequence>
<dbReference type="PANTHER" id="PTHR13696">
    <property type="entry name" value="P-LOOP CONTAINING NUCLEOSIDE TRIPHOSPHATE HYDROLASE"/>
    <property type="match status" value="1"/>
</dbReference>
<dbReference type="Pfam" id="PF07015">
    <property type="entry name" value="VirC1"/>
    <property type="match status" value="1"/>
</dbReference>
<evidence type="ECO:0000313" key="1">
    <source>
        <dbReference type="EMBL" id="GAK46629.1"/>
    </source>
</evidence>
<dbReference type="Gene3D" id="3.40.50.300">
    <property type="entry name" value="P-loop containing nucleotide triphosphate hydrolases"/>
    <property type="match status" value="1"/>
</dbReference>
<reference evidence="1 2" key="1">
    <citation type="submission" date="2014-07" db="EMBL/GenBank/DDBJ databases">
        <title>Tepidicaulis marinum gen. nov., sp. nov., a novel marine bacterium denitrifying nitrate to nitrous oxide strictly under microaerobic conditions.</title>
        <authorList>
            <person name="Takeuchi M."/>
            <person name="Yamagishi T."/>
            <person name="Kamagata Y."/>
            <person name="Oshima K."/>
            <person name="Hattori M."/>
            <person name="Katayama T."/>
            <person name="Hanada S."/>
            <person name="Tamaki H."/>
            <person name="Marumo K."/>
            <person name="Maeda H."/>
            <person name="Nedachi M."/>
            <person name="Iwasaki W."/>
            <person name="Suwa Y."/>
            <person name="Sakata S."/>
        </authorList>
    </citation>
    <scope>NUCLEOTIDE SEQUENCE [LARGE SCALE GENOMIC DNA]</scope>
    <source>
        <strain evidence="1 2">MA2</strain>
    </source>
</reference>
<dbReference type="PANTHER" id="PTHR13696:SF96">
    <property type="entry name" value="COBQ_COBB_MIND_PARA NUCLEOTIDE BINDING DOMAIN-CONTAINING PROTEIN"/>
    <property type="match status" value="1"/>
</dbReference>
<organism evidence="1 2">
    <name type="scientific">Tepidicaulis marinus</name>
    <dbReference type="NCBI Taxonomy" id="1333998"/>
    <lineage>
        <taxon>Bacteria</taxon>
        <taxon>Pseudomonadati</taxon>
        <taxon>Pseudomonadota</taxon>
        <taxon>Alphaproteobacteria</taxon>
        <taxon>Hyphomicrobiales</taxon>
        <taxon>Parvibaculaceae</taxon>
        <taxon>Tepidicaulis</taxon>
    </lineage>
</organism>
<dbReference type="STRING" id="1333998.M2A_3128"/>